<keyword evidence="4" id="KW-0472">Membrane</keyword>
<feature type="compositionally biased region" description="Low complexity" evidence="3">
    <location>
        <begin position="110"/>
        <end position="143"/>
    </location>
</feature>
<dbReference type="Gene3D" id="3.60.21.10">
    <property type="match status" value="1"/>
</dbReference>
<feature type="transmembrane region" description="Helical" evidence="4">
    <location>
        <begin position="41"/>
        <end position="60"/>
    </location>
</feature>
<evidence type="ECO:0000256" key="3">
    <source>
        <dbReference type="SAM" id="MobiDB-lite"/>
    </source>
</evidence>
<keyword evidence="4" id="KW-0812">Transmembrane</keyword>
<evidence type="ECO:0000256" key="1">
    <source>
        <dbReference type="ARBA" id="ARBA00022723"/>
    </source>
</evidence>
<accession>A0ABV8DMP5</accession>
<feature type="domain" description="Calcineurin-like phosphoesterase" evidence="5">
    <location>
        <begin position="201"/>
        <end position="363"/>
    </location>
</feature>
<feature type="region of interest" description="Disordered" evidence="3">
    <location>
        <begin position="108"/>
        <end position="143"/>
    </location>
</feature>
<protein>
    <submittedName>
        <fullName evidence="6">Metallophosphoesterase</fullName>
    </submittedName>
</protein>
<gene>
    <name evidence="6" type="ORF">ACFO0B_04945</name>
</gene>
<dbReference type="PANTHER" id="PTHR31302:SF31">
    <property type="entry name" value="PHOSPHODIESTERASE YAEI"/>
    <property type="match status" value="1"/>
</dbReference>
<evidence type="ECO:0000256" key="4">
    <source>
        <dbReference type="SAM" id="Phobius"/>
    </source>
</evidence>
<dbReference type="PANTHER" id="PTHR31302">
    <property type="entry name" value="TRANSMEMBRANE PROTEIN WITH METALLOPHOSPHOESTERASE DOMAIN-RELATED"/>
    <property type="match status" value="1"/>
</dbReference>
<keyword evidence="1" id="KW-0479">Metal-binding</keyword>
<dbReference type="Proteomes" id="UP001595696">
    <property type="component" value="Unassembled WGS sequence"/>
</dbReference>
<keyword evidence="4" id="KW-1133">Transmembrane helix</keyword>
<sequence>MAIVFVVVGLLVLALLAALHRYLWLRLVRDTTDAGSVPRGLGTVLFVVAPLLTLATFVGARAGLPIGAVRAIAWPGYLWAVLFLYLLLAVLIGEVLRPLLLRATRRGSDSDAAPAAGGENSAARAGGEGAVATAGGPTVGAAEPTATDLTRRRLIAQALAGAGVAAAVATVGFGTYGVLRGPRVLEVDVPLAKLPPEAAGFRLAVVSDTHIGPVLAAGFTRTVVDTVNATNPDAIVVVGDLVDGDVDDLRPDVAPFADLRAPHGVFFVTGNHEYISGAQQWVDYLPRLGMRVLLNERVALPGFDLAGVNDLAGEDEGNGPDLDKALAGRDPARPVVLLAHQPAFVDEARAHGVDLQISGHTHGGQVFPGNLLARLANPTLFGLERYDDTQLYVTRGAGAWGPPVRTAAPSDVTVLTLVRP</sequence>
<evidence type="ECO:0000256" key="2">
    <source>
        <dbReference type="ARBA" id="ARBA00022801"/>
    </source>
</evidence>
<organism evidence="6 7">
    <name type="scientific">Nocardia jiangsuensis</name>
    <dbReference type="NCBI Taxonomy" id="1691563"/>
    <lineage>
        <taxon>Bacteria</taxon>
        <taxon>Bacillati</taxon>
        <taxon>Actinomycetota</taxon>
        <taxon>Actinomycetes</taxon>
        <taxon>Mycobacteriales</taxon>
        <taxon>Nocardiaceae</taxon>
        <taxon>Nocardia</taxon>
    </lineage>
</organism>
<dbReference type="RefSeq" id="WP_378611081.1">
    <property type="nucleotide sequence ID" value="NZ_JBHSAX010000004.1"/>
</dbReference>
<evidence type="ECO:0000313" key="7">
    <source>
        <dbReference type="Proteomes" id="UP001595696"/>
    </source>
</evidence>
<dbReference type="InterPro" id="IPR051158">
    <property type="entry name" value="Metallophosphoesterase_sf"/>
</dbReference>
<comment type="caution">
    <text evidence="6">The sequence shown here is derived from an EMBL/GenBank/DDBJ whole genome shotgun (WGS) entry which is preliminary data.</text>
</comment>
<evidence type="ECO:0000313" key="6">
    <source>
        <dbReference type="EMBL" id="MFC3961332.1"/>
    </source>
</evidence>
<keyword evidence="7" id="KW-1185">Reference proteome</keyword>
<keyword evidence="2" id="KW-0378">Hydrolase</keyword>
<feature type="transmembrane region" description="Helical" evidence="4">
    <location>
        <begin position="72"/>
        <end position="92"/>
    </location>
</feature>
<name>A0ABV8DMP5_9NOCA</name>
<dbReference type="EMBL" id="JBHSAX010000004">
    <property type="protein sequence ID" value="MFC3961332.1"/>
    <property type="molecule type" value="Genomic_DNA"/>
</dbReference>
<dbReference type="SUPFAM" id="SSF56300">
    <property type="entry name" value="Metallo-dependent phosphatases"/>
    <property type="match status" value="1"/>
</dbReference>
<dbReference type="Pfam" id="PF00149">
    <property type="entry name" value="Metallophos"/>
    <property type="match status" value="1"/>
</dbReference>
<feature type="transmembrane region" description="Helical" evidence="4">
    <location>
        <begin position="154"/>
        <end position="179"/>
    </location>
</feature>
<reference evidence="7" key="1">
    <citation type="journal article" date="2019" name="Int. J. Syst. Evol. Microbiol.">
        <title>The Global Catalogue of Microorganisms (GCM) 10K type strain sequencing project: providing services to taxonomists for standard genome sequencing and annotation.</title>
        <authorList>
            <consortium name="The Broad Institute Genomics Platform"/>
            <consortium name="The Broad Institute Genome Sequencing Center for Infectious Disease"/>
            <person name="Wu L."/>
            <person name="Ma J."/>
        </authorList>
    </citation>
    <scope>NUCLEOTIDE SEQUENCE [LARGE SCALE GENOMIC DNA]</scope>
    <source>
        <strain evidence="7">CGMCC 4.7330</strain>
    </source>
</reference>
<proteinExistence type="predicted"/>
<dbReference type="InterPro" id="IPR004843">
    <property type="entry name" value="Calcineurin-like_PHP"/>
</dbReference>
<evidence type="ECO:0000259" key="5">
    <source>
        <dbReference type="Pfam" id="PF00149"/>
    </source>
</evidence>
<dbReference type="InterPro" id="IPR029052">
    <property type="entry name" value="Metallo-depent_PP-like"/>
</dbReference>
<dbReference type="CDD" id="cd07385">
    <property type="entry name" value="MPP_YkuE_C"/>
    <property type="match status" value="1"/>
</dbReference>